<evidence type="ECO:0000313" key="2">
    <source>
        <dbReference type="Proteomes" id="UP000030671"/>
    </source>
</evidence>
<organism evidence="1 2">
    <name type="scientific">Heterobasidion irregulare (strain TC 32-1)</name>
    <dbReference type="NCBI Taxonomy" id="747525"/>
    <lineage>
        <taxon>Eukaryota</taxon>
        <taxon>Fungi</taxon>
        <taxon>Dikarya</taxon>
        <taxon>Basidiomycota</taxon>
        <taxon>Agaricomycotina</taxon>
        <taxon>Agaricomycetes</taxon>
        <taxon>Russulales</taxon>
        <taxon>Bondarzewiaceae</taxon>
        <taxon>Heterobasidion</taxon>
        <taxon>Heterobasidion annosum species complex</taxon>
    </lineage>
</organism>
<dbReference type="KEGG" id="hir:HETIRDRAFT_382643"/>
<name>W4K9N0_HETIT</name>
<sequence length="217" mass="23896">MADRRAVSLFVADGGADIQCLRRRGRGPVSDPRNGRLFELREPHLPHRRIAAVKLRRTASQIPPTSVSSLCAPRAFQGFGIDTLLPTVGSQATTIFDQGAAPSRFPAAARIRKWCMHPLSGVHWPSPCRLRPCPCHRSGARAARPLLDSALRRQRTGHVGRGEIMSVLACSCNGAVSAHVWAAGRGDERRHTRGIDGRTYVVQGHRRARSRWVIVVR</sequence>
<accession>W4K9N0</accession>
<evidence type="ECO:0000313" key="1">
    <source>
        <dbReference type="EMBL" id="ETW82547.1"/>
    </source>
</evidence>
<protein>
    <submittedName>
        <fullName evidence="1">Uncharacterized protein</fullName>
    </submittedName>
</protein>
<dbReference type="RefSeq" id="XP_009544902.1">
    <property type="nucleotide sequence ID" value="XM_009546607.1"/>
</dbReference>
<dbReference type="GeneID" id="20672126"/>
<proteinExistence type="predicted"/>
<reference evidence="1 2" key="1">
    <citation type="journal article" date="2012" name="New Phytol.">
        <title>Insight into trade-off between wood decay and parasitism from the genome of a fungal forest pathogen.</title>
        <authorList>
            <person name="Olson A."/>
            <person name="Aerts A."/>
            <person name="Asiegbu F."/>
            <person name="Belbahri L."/>
            <person name="Bouzid O."/>
            <person name="Broberg A."/>
            <person name="Canback B."/>
            <person name="Coutinho P.M."/>
            <person name="Cullen D."/>
            <person name="Dalman K."/>
            <person name="Deflorio G."/>
            <person name="van Diepen L.T."/>
            <person name="Dunand C."/>
            <person name="Duplessis S."/>
            <person name="Durling M."/>
            <person name="Gonthier P."/>
            <person name="Grimwood J."/>
            <person name="Fossdal C.G."/>
            <person name="Hansson D."/>
            <person name="Henrissat B."/>
            <person name="Hietala A."/>
            <person name="Himmelstrand K."/>
            <person name="Hoffmeister D."/>
            <person name="Hogberg N."/>
            <person name="James T.Y."/>
            <person name="Karlsson M."/>
            <person name="Kohler A."/>
            <person name="Kues U."/>
            <person name="Lee Y.H."/>
            <person name="Lin Y.C."/>
            <person name="Lind M."/>
            <person name="Lindquist E."/>
            <person name="Lombard V."/>
            <person name="Lucas S."/>
            <person name="Lunden K."/>
            <person name="Morin E."/>
            <person name="Murat C."/>
            <person name="Park J."/>
            <person name="Raffaello T."/>
            <person name="Rouze P."/>
            <person name="Salamov A."/>
            <person name="Schmutz J."/>
            <person name="Solheim H."/>
            <person name="Stahlberg J."/>
            <person name="Velez H."/>
            <person name="de Vries R.P."/>
            <person name="Wiebenga A."/>
            <person name="Woodward S."/>
            <person name="Yakovlev I."/>
            <person name="Garbelotto M."/>
            <person name="Martin F."/>
            <person name="Grigoriev I.V."/>
            <person name="Stenlid J."/>
        </authorList>
    </citation>
    <scope>NUCLEOTIDE SEQUENCE [LARGE SCALE GENOMIC DNA]</scope>
    <source>
        <strain evidence="1 2">TC 32-1</strain>
    </source>
</reference>
<dbReference type="Proteomes" id="UP000030671">
    <property type="component" value="Unassembled WGS sequence"/>
</dbReference>
<keyword evidence="2" id="KW-1185">Reference proteome</keyword>
<gene>
    <name evidence="1" type="ORF">HETIRDRAFT_382643</name>
</gene>
<dbReference type="EMBL" id="KI925457">
    <property type="protein sequence ID" value="ETW82547.1"/>
    <property type="molecule type" value="Genomic_DNA"/>
</dbReference>
<dbReference type="AlphaFoldDB" id="W4K9N0"/>
<dbReference type="InParanoid" id="W4K9N0"/>
<dbReference type="HOGENOM" id="CLU_1272449_0_0_1"/>